<feature type="domain" description="Fungal-type protein kinase" evidence="1">
    <location>
        <begin position="3"/>
        <end position="156"/>
    </location>
</feature>
<reference evidence="2 3" key="1">
    <citation type="submission" date="2020-07" db="EMBL/GenBank/DDBJ databases">
        <title>Comparative genomics of pyrophilous fungi reveals a link between fire events and developmental genes.</title>
        <authorList>
            <consortium name="DOE Joint Genome Institute"/>
            <person name="Steindorff A.S."/>
            <person name="Carver A."/>
            <person name="Calhoun S."/>
            <person name="Stillman K."/>
            <person name="Liu H."/>
            <person name="Lipzen A."/>
            <person name="Pangilinan J."/>
            <person name="Labutti K."/>
            <person name="Bruns T.D."/>
            <person name="Grigoriev I.V."/>
        </authorList>
    </citation>
    <scope>NUCLEOTIDE SEQUENCE [LARGE SCALE GENOMIC DNA]</scope>
    <source>
        <strain evidence="2 3">CBS 144469</strain>
    </source>
</reference>
<sequence>MIQDLTTNHREIYLSQPNRRFCRSLIITEDKVRLLHYDRSGAYITEMIDLHKEPHIFVRLVLGLSSHNEKHVGLDTSIQWTIDGNGRKTLKLDMTEPPLIYNAIRGTGTTRWIARDKTGARIYVKDAWRASGRTPEHKLLKQADARKVEGVLSVIMAFEDKIAQTKDYRPKAFEAEDFYNRTFSRVALKEAGPPLSAFTSQLEAITTIRDGIIGHRNLLIAGILHRDITMENILITKDNEGRLAGKLCDLATAIPSYEKAKASLEPRVGSQLYFSCSVLRTSEDELELAPTVHDYLDDLESF</sequence>
<protein>
    <recommendedName>
        <fullName evidence="1">Fungal-type protein kinase domain-containing protein</fullName>
    </recommendedName>
</protein>
<organism evidence="2 3">
    <name type="scientific">Ephemerocybe angulata</name>
    <dbReference type="NCBI Taxonomy" id="980116"/>
    <lineage>
        <taxon>Eukaryota</taxon>
        <taxon>Fungi</taxon>
        <taxon>Dikarya</taxon>
        <taxon>Basidiomycota</taxon>
        <taxon>Agaricomycotina</taxon>
        <taxon>Agaricomycetes</taxon>
        <taxon>Agaricomycetidae</taxon>
        <taxon>Agaricales</taxon>
        <taxon>Agaricineae</taxon>
        <taxon>Psathyrellaceae</taxon>
        <taxon>Ephemerocybe</taxon>
    </lineage>
</organism>
<dbReference type="Gene3D" id="1.10.510.10">
    <property type="entry name" value="Transferase(Phosphotransferase) domain 1"/>
    <property type="match status" value="1"/>
</dbReference>
<accession>A0A8H6IAF6</accession>
<dbReference type="OrthoDB" id="5584477at2759"/>
<feature type="domain" description="Fungal-type protein kinase" evidence="1">
    <location>
        <begin position="171"/>
        <end position="302"/>
    </location>
</feature>
<comment type="caution">
    <text evidence="2">The sequence shown here is derived from an EMBL/GenBank/DDBJ whole genome shotgun (WGS) entry which is preliminary data.</text>
</comment>
<evidence type="ECO:0000259" key="1">
    <source>
        <dbReference type="Pfam" id="PF17667"/>
    </source>
</evidence>
<dbReference type="Proteomes" id="UP000521943">
    <property type="component" value="Unassembled WGS sequence"/>
</dbReference>
<dbReference type="AlphaFoldDB" id="A0A8H6IAF6"/>
<dbReference type="GO" id="GO:0004672">
    <property type="term" value="F:protein kinase activity"/>
    <property type="evidence" value="ECO:0007669"/>
    <property type="project" value="InterPro"/>
</dbReference>
<dbReference type="PANTHER" id="PTHR38248:SF2">
    <property type="entry name" value="FUNK1 11"/>
    <property type="match status" value="1"/>
</dbReference>
<keyword evidence="3" id="KW-1185">Reference proteome</keyword>
<name>A0A8H6IAF6_9AGAR</name>
<dbReference type="Pfam" id="PF17667">
    <property type="entry name" value="Pkinase_fungal"/>
    <property type="match status" value="2"/>
</dbReference>
<dbReference type="PANTHER" id="PTHR38248">
    <property type="entry name" value="FUNK1 6"/>
    <property type="match status" value="1"/>
</dbReference>
<dbReference type="InterPro" id="IPR008266">
    <property type="entry name" value="Tyr_kinase_AS"/>
</dbReference>
<dbReference type="EMBL" id="JACGCI010000011">
    <property type="protein sequence ID" value="KAF6760859.1"/>
    <property type="molecule type" value="Genomic_DNA"/>
</dbReference>
<gene>
    <name evidence="2" type="ORF">DFP72DRAFT_804521</name>
</gene>
<dbReference type="SUPFAM" id="SSF56112">
    <property type="entry name" value="Protein kinase-like (PK-like)"/>
    <property type="match status" value="1"/>
</dbReference>
<evidence type="ECO:0000313" key="2">
    <source>
        <dbReference type="EMBL" id="KAF6760859.1"/>
    </source>
</evidence>
<proteinExistence type="predicted"/>
<dbReference type="InterPro" id="IPR040976">
    <property type="entry name" value="Pkinase_fungal"/>
</dbReference>
<evidence type="ECO:0000313" key="3">
    <source>
        <dbReference type="Proteomes" id="UP000521943"/>
    </source>
</evidence>
<dbReference type="InterPro" id="IPR011009">
    <property type="entry name" value="Kinase-like_dom_sf"/>
</dbReference>
<feature type="non-terminal residue" evidence="2">
    <location>
        <position position="1"/>
    </location>
</feature>
<dbReference type="PROSITE" id="PS00109">
    <property type="entry name" value="PROTEIN_KINASE_TYR"/>
    <property type="match status" value="1"/>
</dbReference>